<evidence type="ECO:0000313" key="3">
    <source>
        <dbReference type="Proteomes" id="UP001177140"/>
    </source>
</evidence>
<protein>
    <recommendedName>
        <fullName evidence="1">DUF1995 domain-containing protein</fullName>
    </recommendedName>
</protein>
<name>A0AA41V6K7_PAPNU</name>
<keyword evidence="3" id="KW-1185">Reference proteome</keyword>
<dbReference type="AlphaFoldDB" id="A0AA41V6K7"/>
<dbReference type="Proteomes" id="UP001177140">
    <property type="component" value="Unassembled WGS sequence"/>
</dbReference>
<organism evidence="2 3">
    <name type="scientific">Papaver nudicaule</name>
    <name type="common">Iceland poppy</name>
    <dbReference type="NCBI Taxonomy" id="74823"/>
    <lineage>
        <taxon>Eukaryota</taxon>
        <taxon>Viridiplantae</taxon>
        <taxon>Streptophyta</taxon>
        <taxon>Embryophyta</taxon>
        <taxon>Tracheophyta</taxon>
        <taxon>Spermatophyta</taxon>
        <taxon>Magnoliopsida</taxon>
        <taxon>Ranunculales</taxon>
        <taxon>Papaveraceae</taxon>
        <taxon>Papaveroideae</taxon>
        <taxon>Papaver</taxon>
    </lineage>
</organism>
<dbReference type="PANTHER" id="PTHR36365:SF1">
    <property type="entry name" value="OS05G0500400 PROTEIN"/>
    <property type="match status" value="1"/>
</dbReference>
<sequence length="356" mass="39995">MQFICHTLMTSNLLRFPLQKATSLSNLSPSLPPLPRTLFPSLQFPFHQQKVQPIFSFSHQNLIHKSKFPPSLSIHSSLSSKSYNPPTTKEEAILQAKTCLSITLEKPLNNPRLSSGKLKKQKQPKLRVEIPVSNDSNESLAQLAFDIFQDLPIRKKDSPINLLLFWGNPTLTDLATTTFLKSHSSNQTVQNLDISSVSNTDSYNKLLNSADVAVFLAPDKTELEFIKRMSDSVYPKPVVLFNPKWGFEEESGFGELSGFVGSFEVVYSFMGIEVRGLLSKKKAVVFRNARDGVLSGEQWLVLVEEEGKLKVVTKYKKRPTITEIENVLYNLMAVNSPVTKSVKFFRDLVSNVTGKK</sequence>
<reference evidence="2" key="1">
    <citation type="submission" date="2022-03" db="EMBL/GenBank/DDBJ databases">
        <title>A functionally conserved STORR gene fusion in Papaver species that diverged 16.8 million years ago.</title>
        <authorList>
            <person name="Catania T."/>
        </authorList>
    </citation>
    <scope>NUCLEOTIDE SEQUENCE</scope>
    <source>
        <strain evidence="2">S-191538</strain>
    </source>
</reference>
<evidence type="ECO:0000259" key="1">
    <source>
        <dbReference type="Pfam" id="PF09353"/>
    </source>
</evidence>
<comment type="caution">
    <text evidence="2">The sequence shown here is derived from an EMBL/GenBank/DDBJ whole genome shotgun (WGS) entry which is preliminary data.</text>
</comment>
<dbReference type="GO" id="GO:0009507">
    <property type="term" value="C:chloroplast"/>
    <property type="evidence" value="ECO:0007669"/>
    <property type="project" value="TreeGrafter"/>
</dbReference>
<dbReference type="PANTHER" id="PTHR36365">
    <property type="entry name" value="OS05G0500400 PROTEIN"/>
    <property type="match status" value="1"/>
</dbReference>
<evidence type="ECO:0000313" key="2">
    <source>
        <dbReference type="EMBL" id="MCL7026433.1"/>
    </source>
</evidence>
<accession>A0AA41V6K7</accession>
<proteinExistence type="predicted"/>
<dbReference type="Pfam" id="PF09353">
    <property type="entry name" value="DUF1995"/>
    <property type="match status" value="1"/>
</dbReference>
<feature type="domain" description="DUF1995" evidence="1">
    <location>
        <begin position="86"/>
        <end position="326"/>
    </location>
</feature>
<dbReference type="EMBL" id="JAJJMA010056579">
    <property type="protein sequence ID" value="MCL7026433.1"/>
    <property type="molecule type" value="Genomic_DNA"/>
</dbReference>
<dbReference type="InterPro" id="IPR018962">
    <property type="entry name" value="DUF1995"/>
</dbReference>
<gene>
    <name evidence="2" type="ORF">MKW94_027090</name>
</gene>